<dbReference type="EMBL" id="JGYS01000001">
    <property type="protein sequence ID" value="KFI56562.1"/>
    <property type="molecule type" value="Genomic_DNA"/>
</dbReference>
<proteinExistence type="predicted"/>
<name>A0A087ACR2_9BIFI</name>
<dbReference type="RefSeq" id="WP_043167449.1">
    <property type="nucleotide sequence ID" value="NZ_JDUV01000027.1"/>
</dbReference>
<dbReference type="OrthoDB" id="3240550at2"/>
<dbReference type="STRING" id="1437609.BCAL_0157"/>
<comment type="caution">
    <text evidence="1">The sequence shown here is derived from an EMBL/GenBank/DDBJ whole genome shotgun (WGS) entry which is preliminary data.</text>
</comment>
<accession>A0A087ACR2</accession>
<sequence length="82" mass="9198">MTTQPATRDAIVIALSKLDTGTNDDAFTIPIQQMSALADLLEPEFRRLMALAWFVGCDQGIKWAQGKADRPLRNPYMDKETK</sequence>
<protein>
    <submittedName>
        <fullName evidence="1">Uncharacterized protein</fullName>
    </submittedName>
</protein>
<evidence type="ECO:0000313" key="1">
    <source>
        <dbReference type="EMBL" id="KFI56562.1"/>
    </source>
</evidence>
<gene>
    <name evidence="1" type="ORF">BCAL_0157</name>
</gene>
<evidence type="ECO:0000313" key="2">
    <source>
        <dbReference type="Proteomes" id="UP000029072"/>
    </source>
</evidence>
<reference evidence="1 2" key="1">
    <citation type="submission" date="2014-03" db="EMBL/GenBank/DDBJ databases">
        <title>Genomics of Bifidobacteria.</title>
        <authorList>
            <person name="Ventura M."/>
            <person name="Milani C."/>
            <person name="Lugli G.A."/>
        </authorList>
    </citation>
    <scope>NUCLEOTIDE SEQUENCE [LARGE SCALE GENOMIC DNA]</scope>
    <source>
        <strain evidence="1 2">DSM 23973</strain>
    </source>
</reference>
<dbReference type="AlphaFoldDB" id="A0A087ACR2"/>
<organism evidence="1 2">
    <name type="scientific">Bifidobacterium callitrichos DSM 23973</name>
    <dbReference type="NCBI Taxonomy" id="1437609"/>
    <lineage>
        <taxon>Bacteria</taxon>
        <taxon>Bacillati</taxon>
        <taxon>Actinomycetota</taxon>
        <taxon>Actinomycetes</taxon>
        <taxon>Bifidobacteriales</taxon>
        <taxon>Bifidobacteriaceae</taxon>
        <taxon>Bifidobacterium</taxon>
    </lineage>
</organism>
<dbReference type="Proteomes" id="UP000029072">
    <property type="component" value="Unassembled WGS sequence"/>
</dbReference>